<evidence type="ECO:0000313" key="2">
    <source>
        <dbReference type="EMBL" id="ACN33356.1"/>
    </source>
</evidence>
<protein>
    <submittedName>
        <fullName evidence="2">Uncharacterized protein</fullName>
    </submittedName>
</protein>
<dbReference type="EMBL" id="BT066459">
    <property type="protein sequence ID" value="ACN33356.1"/>
    <property type="molecule type" value="mRNA"/>
</dbReference>
<name>C0PDU0_MAIZE</name>
<proteinExistence type="evidence at transcript level"/>
<reference evidence="2" key="1">
    <citation type="journal article" date="2009" name="PLoS Genet.">
        <title>Sequencing, mapping, and analysis of 27,455 maize full-length cDNAs.</title>
        <authorList>
            <person name="Soderlund C."/>
            <person name="Descour A."/>
            <person name="Kudrna D."/>
            <person name="Bomhoff M."/>
            <person name="Boyd L."/>
            <person name="Currie J."/>
            <person name="Angelova A."/>
            <person name="Collura K."/>
            <person name="Wissotski M."/>
            <person name="Ashley E."/>
            <person name="Morrow D."/>
            <person name="Fernandes J."/>
            <person name="Walbot V."/>
            <person name="Yu Y."/>
        </authorList>
    </citation>
    <scope>NUCLEOTIDE SEQUENCE</scope>
    <source>
        <strain evidence="2">B73</strain>
    </source>
</reference>
<reference evidence="2" key="2">
    <citation type="submission" date="2012-06" db="EMBL/GenBank/DDBJ databases">
        <authorList>
            <person name="Yu Y."/>
            <person name="Currie J."/>
            <person name="Lomeli R."/>
            <person name="Angelova A."/>
            <person name="Collura K."/>
            <person name="Wissotski M."/>
            <person name="Campos D."/>
            <person name="Kudrna D."/>
            <person name="Golser W."/>
            <person name="Ashely E."/>
            <person name="Descour A."/>
            <person name="Fernandes J."/>
            <person name="Soderlund C."/>
            <person name="Walbot V."/>
        </authorList>
    </citation>
    <scope>NUCLEOTIDE SEQUENCE</scope>
    <source>
        <strain evidence="2">B73</strain>
    </source>
</reference>
<accession>C0PDU0</accession>
<evidence type="ECO:0000256" key="1">
    <source>
        <dbReference type="SAM" id="MobiDB-lite"/>
    </source>
</evidence>
<dbReference type="AlphaFoldDB" id="C0PDU0"/>
<organism evidence="2">
    <name type="scientific">Zea mays</name>
    <name type="common">Maize</name>
    <dbReference type="NCBI Taxonomy" id="4577"/>
    <lineage>
        <taxon>Eukaryota</taxon>
        <taxon>Viridiplantae</taxon>
        <taxon>Streptophyta</taxon>
        <taxon>Embryophyta</taxon>
        <taxon>Tracheophyta</taxon>
        <taxon>Spermatophyta</taxon>
        <taxon>Magnoliopsida</taxon>
        <taxon>Liliopsida</taxon>
        <taxon>Poales</taxon>
        <taxon>Poaceae</taxon>
        <taxon>PACMAD clade</taxon>
        <taxon>Panicoideae</taxon>
        <taxon>Andropogonodae</taxon>
        <taxon>Andropogoneae</taxon>
        <taxon>Tripsacinae</taxon>
        <taxon>Zea</taxon>
    </lineage>
</organism>
<feature type="region of interest" description="Disordered" evidence="1">
    <location>
        <begin position="236"/>
        <end position="256"/>
    </location>
</feature>
<sequence length="407" mass="42692">MKMGNRNIATVTHGSSGPIEVRRVSLVVGDADELLSDVATVEESYERLGRALEPLGDVLDVGERAVPDVRQHPRLVLRVEVLVVGLDEPLQAEALGDDGGEVAHGVLLPVRQVVLRDEPADGDPSVHAHVEQDGVEHGAADVLEVDVDAVGEAALERGAEVGLLLVVEGVVEAEPGLEQLHLLPGPGAADDVAAGEPGELAHQLADGAGRGGHEHGLALLRRADLVEAHVRGEPRHAEDAGVVGQRHARPLPDPVVGDLGEEPGGGRRHDAVVLPAGDAPDEVPGREARVGGVDHARDAVACDGVARDEGGRVGLPQRARHLGPHVGVAGEVEVPDEDGPGRLGARQAEGNLGALEQLHVLLARISLHVLLEDHPPVRRRRRHRGLLVLGSIPLRLCFAVPCSAFLR</sequence>